<dbReference type="GO" id="GO:0004324">
    <property type="term" value="F:ferredoxin-NADP+ reductase activity"/>
    <property type="evidence" value="ECO:0007669"/>
    <property type="project" value="UniProtKB-EC"/>
</dbReference>
<dbReference type="Pfam" id="PF00175">
    <property type="entry name" value="NAD_binding_1"/>
    <property type="match status" value="1"/>
</dbReference>
<keyword evidence="3" id="KW-0547">Nucleotide-binding</keyword>
<dbReference type="GO" id="GO:0000166">
    <property type="term" value="F:nucleotide binding"/>
    <property type="evidence" value="ECO:0007669"/>
    <property type="project" value="UniProtKB-KW"/>
</dbReference>
<dbReference type="EMBL" id="UOFX01000080">
    <property type="protein sequence ID" value="VAX11050.1"/>
    <property type="molecule type" value="Genomic_DNA"/>
</dbReference>
<dbReference type="InterPro" id="IPR001709">
    <property type="entry name" value="Flavoprot_Pyr_Nucl_cyt_Rdtase"/>
</dbReference>
<dbReference type="InterPro" id="IPR017938">
    <property type="entry name" value="Riboflavin_synthase-like_b-brl"/>
</dbReference>
<sequence>MRVKDDTKMTDILQFCDITKSLMRYSIQKAIALCVLDVVKGYSPVGGTFWSEAIIMSASKELNAIVGKPVAVNSETMILRVKPDGWDLPAYEPGQFVVLGLPGNAPRIPAPLSEVELKRPKPDKLIKRAYSIASSSKQKKYLEFYITLIRSGGLTPRLFALKNGDRIHMGKKMSGIFTLDGIADNCNLIFMGTGTGLAPYMSMIRTFLNKDPERKFTIIHGARHSWDLGYRLELSMLSRLANNFNYIPVISRPREETIPWAGETGYIQDVWRRRLIANNWGEKPTPSNTHVFLCGNPGMIDATLELLTADGFVERTRKKAGDIHVERWW</sequence>
<evidence type="ECO:0000256" key="2">
    <source>
        <dbReference type="ARBA" id="ARBA00013223"/>
    </source>
</evidence>
<dbReference type="PRINTS" id="PR00371">
    <property type="entry name" value="FPNCR"/>
</dbReference>
<evidence type="ECO:0000256" key="1">
    <source>
        <dbReference type="ARBA" id="ARBA00008312"/>
    </source>
</evidence>
<keyword evidence="5" id="KW-0560">Oxidoreductase</keyword>
<dbReference type="InterPro" id="IPR001433">
    <property type="entry name" value="OxRdtase_FAD/NAD-bd"/>
</dbReference>
<name>A0A3B1BKA0_9ZZZZ</name>
<proteinExistence type="inferred from homology"/>
<dbReference type="PROSITE" id="PS51384">
    <property type="entry name" value="FAD_FR"/>
    <property type="match status" value="1"/>
</dbReference>
<dbReference type="Gene3D" id="2.40.30.10">
    <property type="entry name" value="Translation factors"/>
    <property type="match status" value="1"/>
</dbReference>
<reference evidence="5" key="1">
    <citation type="submission" date="2018-06" db="EMBL/GenBank/DDBJ databases">
        <authorList>
            <person name="Zhirakovskaya E."/>
        </authorList>
    </citation>
    <scope>NUCLEOTIDE SEQUENCE</scope>
</reference>
<dbReference type="SUPFAM" id="SSF63380">
    <property type="entry name" value="Riboflavin synthase domain-like"/>
    <property type="match status" value="1"/>
</dbReference>
<dbReference type="EC" id="1.18.1.2" evidence="2"/>
<gene>
    <name evidence="5" type="ORF">MNBD_GAMMA26-1855</name>
</gene>
<dbReference type="InterPro" id="IPR051930">
    <property type="entry name" value="FNR_type-1"/>
</dbReference>
<protein>
    <recommendedName>
        <fullName evidence="2">ferredoxin--NADP(+) reductase</fullName>
        <ecNumber evidence="2">1.18.1.2</ecNumber>
    </recommendedName>
</protein>
<dbReference type="PANTHER" id="PTHR47878:SF2">
    <property type="entry name" value="OXIDOREDUCTASE FAD_NAD(P)-BINDING DOMAIN PROTEIN"/>
    <property type="match status" value="1"/>
</dbReference>
<evidence type="ECO:0000313" key="5">
    <source>
        <dbReference type="EMBL" id="VAX11050.1"/>
    </source>
</evidence>
<dbReference type="AlphaFoldDB" id="A0A3B1BKA0"/>
<dbReference type="InterPro" id="IPR017927">
    <property type="entry name" value="FAD-bd_FR_type"/>
</dbReference>
<evidence type="ECO:0000256" key="3">
    <source>
        <dbReference type="ARBA" id="ARBA00022741"/>
    </source>
</evidence>
<feature type="domain" description="FAD-binding FR-type" evidence="4">
    <location>
        <begin position="48"/>
        <end position="180"/>
    </location>
</feature>
<dbReference type="InterPro" id="IPR033892">
    <property type="entry name" value="FNR_bac"/>
</dbReference>
<comment type="similarity">
    <text evidence="1">Belongs to the ferredoxin--NADP reductase type 1 family.</text>
</comment>
<organism evidence="5">
    <name type="scientific">hydrothermal vent metagenome</name>
    <dbReference type="NCBI Taxonomy" id="652676"/>
    <lineage>
        <taxon>unclassified sequences</taxon>
        <taxon>metagenomes</taxon>
        <taxon>ecological metagenomes</taxon>
    </lineage>
</organism>
<dbReference type="Gene3D" id="3.40.50.80">
    <property type="entry name" value="Nucleotide-binding domain of ferredoxin-NADP reductase (FNR) module"/>
    <property type="match status" value="1"/>
</dbReference>
<dbReference type="InterPro" id="IPR039261">
    <property type="entry name" value="FNR_nucleotide-bd"/>
</dbReference>
<evidence type="ECO:0000259" key="4">
    <source>
        <dbReference type="PROSITE" id="PS51384"/>
    </source>
</evidence>
<dbReference type="CDD" id="cd06195">
    <property type="entry name" value="FNR1"/>
    <property type="match status" value="1"/>
</dbReference>
<dbReference type="SUPFAM" id="SSF52343">
    <property type="entry name" value="Ferredoxin reductase-like, C-terminal NADP-linked domain"/>
    <property type="match status" value="1"/>
</dbReference>
<dbReference type="PANTHER" id="PTHR47878">
    <property type="entry name" value="OXIDOREDUCTASE FAD/NAD(P)-BINDING DOMAIN PROTEIN"/>
    <property type="match status" value="1"/>
</dbReference>
<accession>A0A3B1BKA0</accession>